<feature type="region of interest" description="Disordered" evidence="1">
    <location>
        <begin position="291"/>
        <end position="316"/>
    </location>
</feature>
<dbReference type="OrthoDB" id="656344at2759"/>
<evidence type="ECO:0000313" key="4">
    <source>
        <dbReference type="Proteomes" id="UP000823388"/>
    </source>
</evidence>
<keyword evidence="2" id="KW-0812">Transmembrane</keyword>
<protein>
    <submittedName>
        <fullName evidence="3">Uncharacterized protein</fullName>
    </submittedName>
</protein>
<feature type="transmembrane region" description="Helical" evidence="2">
    <location>
        <begin position="40"/>
        <end position="63"/>
    </location>
</feature>
<feature type="compositionally biased region" description="Polar residues" evidence="1">
    <location>
        <begin position="305"/>
        <end position="316"/>
    </location>
</feature>
<feature type="transmembrane region" description="Helical" evidence="2">
    <location>
        <begin position="84"/>
        <end position="102"/>
    </location>
</feature>
<organism evidence="3 4">
    <name type="scientific">Panicum virgatum</name>
    <name type="common">Blackwell switchgrass</name>
    <dbReference type="NCBI Taxonomy" id="38727"/>
    <lineage>
        <taxon>Eukaryota</taxon>
        <taxon>Viridiplantae</taxon>
        <taxon>Streptophyta</taxon>
        <taxon>Embryophyta</taxon>
        <taxon>Tracheophyta</taxon>
        <taxon>Spermatophyta</taxon>
        <taxon>Magnoliopsida</taxon>
        <taxon>Liliopsida</taxon>
        <taxon>Poales</taxon>
        <taxon>Poaceae</taxon>
        <taxon>PACMAD clade</taxon>
        <taxon>Panicoideae</taxon>
        <taxon>Panicodae</taxon>
        <taxon>Paniceae</taxon>
        <taxon>Panicinae</taxon>
        <taxon>Panicum</taxon>
        <taxon>Panicum sect. Hiantes</taxon>
    </lineage>
</organism>
<reference evidence="3" key="1">
    <citation type="submission" date="2020-05" db="EMBL/GenBank/DDBJ databases">
        <title>WGS assembly of Panicum virgatum.</title>
        <authorList>
            <person name="Lovell J.T."/>
            <person name="Jenkins J."/>
            <person name="Shu S."/>
            <person name="Juenger T.E."/>
            <person name="Schmutz J."/>
        </authorList>
    </citation>
    <scope>NUCLEOTIDE SEQUENCE</scope>
    <source>
        <strain evidence="3">AP13</strain>
    </source>
</reference>
<keyword evidence="2" id="KW-0472">Membrane</keyword>
<feature type="transmembrane region" description="Helical" evidence="2">
    <location>
        <begin position="10"/>
        <end position="28"/>
    </location>
</feature>
<name>A0A8T0RW61_PANVG</name>
<evidence type="ECO:0000256" key="1">
    <source>
        <dbReference type="SAM" id="MobiDB-lite"/>
    </source>
</evidence>
<feature type="transmembrane region" description="Helical" evidence="2">
    <location>
        <begin position="239"/>
        <end position="257"/>
    </location>
</feature>
<dbReference type="EMBL" id="CM029046">
    <property type="protein sequence ID" value="KAG2588609.1"/>
    <property type="molecule type" value="Genomic_DNA"/>
</dbReference>
<evidence type="ECO:0000313" key="3">
    <source>
        <dbReference type="EMBL" id="KAG2588609.1"/>
    </source>
</evidence>
<comment type="caution">
    <text evidence="3">The sequence shown here is derived from an EMBL/GenBank/DDBJ whole genome shotgun (WGS) entry which is preliminary data.</text>
</comment>
<feature type="transmembrane region" description="Helical" evidence="2">
    <location>
        <begin position="108"/>
        <end position="129"/>
    </location>
</feature>
<proteinExistence type="predicted"/>
<sequence length="408" mass="43576">MDAWTNRYRAFAEGVVTMVCPVLLAITLKKVDLNSKEHGHAIPITMLVVATITLTAGICPFLVCCLSKRFSRGSSSSPHKLTKLLAPLSSTLLVALACWIIYLILDSWAYPVIGAVIGLCYIICTVKYFRTSMGDAATTAAPAPAPDAATALAPAPAAADEEYNNKLEKSLDFLAGIAALLFLGLEGLALEGQINSTEEVQDRLTTPIGTSFFVCVIDACLMLVETMPPHSITSNLTEIFDVLTVFSVSMVIFFIMYSLMKLRALLLIAAPFLILLMHVYHVAISGSNGTDTDGAHANQDEESGGRTSSSNSNEEQNPASLELSKVTFTGFLALSIPSISNDSLDMGTECFLHLAALAIVSGLIWRLLTHYKSHTTITADANVASFCTHLCVAIATVPFSIMAGKALS</sequence>
<dbReference type="Proteomes" id="UP000823388">
    <property type="component" value="Chromosome 5N"/>
</dbReference>
<evidence type="ECO:0000256" key="2">
    <source>
        <dbReference type="SAM" id="Phobius"/>
    </source>
</evidence>
<keyword evidence="2" id="KW-1133">Transmembrane helix</keyword>
<gene>
    <name evidence="3" type="ORF">PVAP13_5NG230100</name>
</gene>
<keyword evidence="4" id="KW-1185">Reference proteome</keyword>
<feature type="transmembrane region" description="Helical" evidence="2">
    <location>
        <begin position="264"/>
        <end position="283"/>
    </location>
</feature>
<dbReference type="AlphaFoldDB" id="A0A8T0RW61"/>
<feature type="transmembrane region" description="Helical" evidence="2">
    <location>
        <begin position="351"/>
        <end position="369"/>
    </location>
</feature>
<feature type="transmembrane region" description="Helical" evidence="2">
    <location>
        <begin position="381"/>
        <end position="403"/>
    </location>
</feature>
<accession>A0A8T0RW61</accession>